<comment type="caution">
    <text evidence="2">The sequence shown here is derived from an EMBL/GenBank/DDBJ whole genome shotgun (WGS) entry which is preliminary data.</text>
</comment>
<protein>
    <submittedName>
        <fullName evidence="2">DegV family protein</fullName>
    </submittedName>
</protein>
<dbReference type="SUPFAM" id="SSF82549">
    <property type="entry name" value="DAK1/DegV-like"/>
    <property type="match status" value="1"/>
</dbReference>
<evidence type="ECO:0000256" key="1">
    <source>
        <dbReference type="ARBA" id="ARBA00023121"/>
    </source>
</evidence>
<reference evidence="2 3" key="1">
    <citation type="submission" date="2019-08" db="EMBL/GenBank/DDBJ databases">
        <title>In-depth cultivation of the pig gut microbiome towards novel bacterial diversity and tailored functional studies.</title>
        <authorList>
            <person name="Wylensek D."/>
            <person name="Hitch T.C.A."/>
            <person name="Clavel T."/>
        </authorList>
    </citation>
    <scope>NUCLEOTIDE SEQUENCE [LARGE SCALE GENOMIC DNA]</scope>
    <source>
        <strain evidence="2 3">CA-Schmier-601-WT-1</strain>
    </source>
</reference>
<keyword evidence="3" id="KW-1185">Reference proteome</keyword>
<dbReference type="Proteomes" id="UP000469325">
    <property type="component" value="Unassembled WGS sequence"/>
</dbReference>
<gene>
    <name evidence="2" type="ORF">FYJ68_02455</name>
</gene>
<dbReference type="Pfam" id="PF02645">
    <property type="entry name" value="DegV"/>
    <property type="match status" value="1"/>
</dbReference>
<dbReference type="AlphaFoldDB" id="A0A6N7XC49"/>
<dbReference type="InterPro" id="IPR050270">
    <property type="entry name" value="DegV_domain_contain"/>
</dbReference>
<dbReference type="PANTHER" id="PTHR33434:SF2">
    <property type="entry name" value="FATTY ACID-BINDING PROTEIN TM_1468"/>
    <property type="match status" value="1"/>
</dbReference>
<dbReference type="PROSITE" id="PS51482">
    <property type="entry name" value="DEGV"/>
    <property type="match status" value="1"/>
</dbReference>
<evidence type="ECO:0000313" key="2">
    <source>
        <dbReference type="EMBL" id="MST71973.1"/>
    </source>
</evidence>
<dbReference type="NCBIfam" id="TIGR00762">
    <property type="entry name" value="DegV"/>
    <property type="match status" value="1"/>
</dbReference>
<dbReference type="Gene3D" id="3.30.1180.10">
    <property type="match status" value="1"/>
</dbReference>
<dbReference type="InterPro" id="IPR003797">
    <property type="entry name" value="DegV"/>
</dbReference>
<dbReference type="InterPro" id="IPR043168">
    <property type="entry name" value="DegV_C"/>
</dbReference>
<proteinExistence type="predicted"/>
<dbReference type="RefSeq" id="WP_154433703.1">
    <property type="nucleotide sequence ID" value="NZ_VUNC01000001.1"/>
</dbReference>
<accession>A0A6N7XC49</accession>
<dbReference type="GO" id="GO:0008289">
    <property type="term" value="F:lipid binding"/>
    <property type="evidence" value="ECO:0007669"/>
    <property type="project" value="UniProtKB-KW"/>
</dbReference>
<name>A0A6N7XC49_9ACTN</name>
<sequence length="289" mass="31181">MNEQRIAIITDSGTDVPSTFASEHDVRVVPLRINYSDGSSFQSGVDITSDEVIRRFGQEIPKTSLPSPQQVLSALEGARADGYVAAVIVTISAGLSATNQTCRLVAGQMEDFPVTVVDSKSIGLMAGMVVQRAVELVESGVPFSLLDSRLRRCARETSVFFAVKSLEYLYRGGRINGTVYRLGNALNIKPVLMCDDAGYYVVARKARGWNKALDTMVSLCSQQANQFARSRVGICCSSNTSELFDRLEERLRAAIPGLVEVQRSGISPDLLVHTGPDLVGMGAQAVEVG</sequence>
<dbReference type="Gene3D" id="3.40.50.10170">
    <property type="match status" value="1"/>
</dbReference>
<keyword evidence="1" id="KW-0446">Lipid-binding</keyword>
<organism evidence="2 3">
    <name type="scientific">Olsenella porci</name>
    <dbReference type="NCBI Taxonomy" id="2652279"/>
    <lineage>
        <taxon>Bacteria</taxon>
        <taxon>Bacillati</taxon>
        <taxon>Actinomycetota</taxon>
        <taxon>Coriobacteriia</taxon>
        <taxon>Coriobacteriales</taxon>
        <taxon>Atopobiaceae</taxon>
        <taxon>Olsenella</taxon>
    </lineage>
</organism>
<evidence type="ECO:0000313" key="3">
    <source>
        <dbReference type="Proteomes" id="UP000469325"/>
    </source>
</evidence>
<dbReference type="EMBL" id="VUNC01000001">
    <property type="protein sequence ID" value="MST71973.1"/>
    <property type="molecule type" value="Genomic_DNA"/>
</dbReference>
<dbReference type="PANTHER" id="PTHR33434">
    <property type="entry name" value="DEGV DOMAIN-CONTAINING PROTEIN DR_1986-RELATED"/>
    <property type="match status" value="1"/>
</dbReference>